<dbReference type="GO" id="GO:0071978">
    <property type="term" value="P:bacterial-type flagellum-dependent swarming motility"/>
    <property type="evidence" value="ECO:0007669"/>
    <property type="project" value="TreeGrafter"/>
</dbReference>
<evidence type="ECO:0000259" key="5">
    <source>
        <dbReference type="Pfam" id="PF00460"/>
    </source>
</evidence>
<dbReference type="InterPro" id="IPR020013">
    <property type="entry name" value="Flagellar_FlgE/F/G"/>
</dbReference>
<feature type="domain" description="Flagellar basal-body/hook protein C-terminal" evidence="6">
    <location>
        <begin position="218"/>
        <end position="261"/>
    </location>
</feature>
<evidence type="ECO:0000313" key="9">
    <source>
        <dbReference type="Proteomes" id="UP000004836"/>
    </source>
</evidence>
<gene>
    <name evidence="8" type="ORF">IMCC14465_12760</name>
</gene>
<dbReference type="STRING" id="1220535.IMCC14465_12760"/>
<reference evidence="8 9" key="1">
    <citation type="journal article" date="2012" name="J. Bacteriol.">
        <title>Genome Sequence of Strain IMCC14465, Isolated from the East Sea, Belonging to the PS1 Clade of Alphaproteobacteria.</title>
        <authorList>
            <person name="Yang S.J."/>
            <person name="Kang I."/>
            <person name="Cho J.C."/>
        </authorList>
    </citation>
    <scope>NUCLEOTIDE SEQUENCE [LARGE SCALE GENOMIC DNA]</scope>
    <source>
        <strain evidence="8 9">IMCC14465</strain>
    </source>
</reference>
<sequence>MVAIYKSGMGAALQDIAVISNNIANAGTVSFKRSDTIFEDIYATEKSRTSDVKLGNGVQRLEPRRAHQQGSFIMTNAALDLAINGEGFFAIKNPSNPDELKYTRNGSINLTNEGDLVTMEGFKYLDTAGNDIKIPFSVVDNDENVRRLSAINVAANGQIQVDYGQGVSVNVATIGLSTFKDETKLRSDGNTNYIVTPESGQAVTSAPQDSATSTGSIQAGALEAANVDTTNEIARLLRAQQAFSGTSRIMQADVDMIRRLID</sequence>
<feature type="domain" description="Flagellar hook protein FlgE/F/G-like D1" evidence="7">
    <location>
        <begin position="82"/>
        <end position="161"/>
    </location>
</feature>
<comment type="subcellular location">
    <subcellularLocation>
        <location evidence="1 4">Bacterial flagellum basal body</location>
    </subcellularLocation>
</comment>
<evidence type="ECO:0000256" key="1">
    <source>
        <dbReference type="ARBA" id="ARBA00004117"/>
    </source>
</evidence>
<dbReference type="AlphaFoldDB" id="J9A532"/>
<dbReference type="SUPFAM" id="SSF117143">
    <property type="entry name" value="Flagellar hook protein flgE"/>
    <property type="match status" value="1"/>
</dbReference>
<evidence type="ECO:0000256" key="2">
    <source>
        <dbReference type="ARBA" id="ARBA00009677"/>
    </source>
</evidence>
<dbReference type="Proteomes" id="UP000004836">
    <property type="component" value="Unassembled WGS sequence"/>
</dbReference>
<dbReference type="Pfam" id="PF00460">
    <property type="entry name" value="Flg_bb_rod"/>
    <property type="match status" value="1"/>
</dbReference>
<dbReference type="Pfam" id="PF22692">
    <property type="entry name" value="LlgE_F_G_D1"/>
    <property type="match status" value="1"/>
</dbReference>
<dbReference type="PANTHER" id="PTHR30435">
    <property type="entry name" value="FLAGELLAR PROTEIN"/>
    <property type="match status" value="1"/>
</dbReference>
<comment type="similarity">
    <text evidence="2 4">Belongs to the flagella basal body rod proteins family.</text>
</comment>
<dbReference type="OrthoDB" id="9804559at2"/>
<evidence type="ECO:0000256" key="4">
    <source>
        <dbReference type="RuleBase" id="RU362116"/>
    </source>
</evidence>
<evidence type="ECO:0000259" key="6">
    <source>
        <dbReference type="Pfam" id="PF06429"/>
    </source>
</evidence>
<dbReference type="InterPro" id="IPR053967">
    <property type="entry name" value="LlgE_F_G-like_D1"/>
</dbReference>
<organism evidence="8 9">
    <name type="scientific">alpha proteobacterium IMCC14465</name>
    <dbReference type="NCBI Taxonomy" id="1220535"/>
    <lineage>
        <taxon>Bacteria</taxon>
        <taxon>Pseudomonadati</taxon>
        <taxon>Pseudomonadota</taxon>
        <taxon>Alphaproteobacteria</taxon>
        <taxon>PS1 clade</taxon>
    </lineage>
</organism>
<dbReference type="GO" id="GO:0009425">
    <property type="term" value="C:bacterial-type flagellum basal body"/>
    <property type="evidence" value="ECO:0007669"/>
    <property type="project" value="UniProtKB-SubCell"/>
</dbReference>
<feature type="domain" description="Flagellar basal body rod protein N-terminal" evidence="5">
    <location>
        <begin position="7"/>
        <end position="32"/>
    </location>
</feature>
<evidence type="ECO:0000313" key="8">
    <source>
        <dbReference type="EMBL" id="EJW21480.1"/>
    </source>
</evidence>
<evidence type="ECO:0000256" key="3">
    <source>
        <dbReference type="ARBA" id="ARBA00023143"/>
    </source>
</evidence>
<comment type="caution">
    <text evidence="8">The sequence shown here is derived from an EMBL/GenBank/DDBJ whole genome shotgun (WGS) entry which is preliminary data.</text>
</comment>
<accession>J9A532</accession>
<dbReference type="InterPro" id="IPR001444">
    <property type="entry name" value="Flag_bb_rod_N"/>
</dbReference>
<dbReference type="InterPro" id="IPR037925">
    <property type="entry name" value="FlgE/F/G-like"/>
</dbReference>
<evidence type="ECO:0000259" key="7">
    <source>
        <dbReference type="Pfam" id="PF22692"/>
    </source>
</evidence>
<dbReference type="NCBIfam" id="TIGR03506">
    <property type="entry name" value="FlgEFG_subfam"/>
    <property type="match status" value="2"/>
</dbReference>
<proteinExistence type="inferred from homology"/>
<dbReference type="eggNOG" id="COG4786">
    <property type="taxonomic scope" value="Bacteria"/>
</dbReference>
<keyword evidence="3 4" id="KW-0975">Bacterial flagellum</keyword>
<dbReference type="EMBL" id="ALYF01000003">
    <property type="protein sequence ID" value="EJW21480.1"/>
    <property type="molecule type" value="Genomic_DNA"/>
</dbReference>
<dbReference type="PANTHER" id="PTHR30435:SF19">
    <property type="entry name" value="FLAGELLAR BASAL-BODY ROD PROTEIN FLGG"/>
    <property type="match status" value="1"/>
</dbReference>
<dbReference type="InterPro" id="IPR010930">
    <property type="entry name" value="Flg_bb/hook_C_dom"/>
</dbReference>
<dbReference type="Pfam" id="PF06429">
    <property type="entry name" value="Flg_bbr_C"/>
    <property type="match status" value="1"/>
</dbReference>
<keyword evidence="9" id="KW-1185">Reference proteome</keyword>
<name>J9A532_9PROT</name>
<protein>
    <submittedName>
        <fullName evidence="8">Uncharacterized protein</fullName>
    </submittedName>
</protein>